<feature type="compositionally biased region" description="Basic and acidic residues" evidence="16">
    <location>
        <begin position="88"/>
        <end position="101"/>
    </location>
</feature>
<evidence type="ECO:0000256" key="12">
    <source>
        <dbReference type="ARBA" id="ARBA00023306"/>
    </source>
</evidence>
<dbReference type="GO" id="GO:0045930">
    <property type="term" value="P:negative regulation of mitotic cell cycle"/>
    <property type="evidence" value="ECO:0007669"/>
    <property type="project" value="TreeGrafter"/>
</dbReference>
<evidence type="ECO:0000256" key="2">
    <source>
        <dbReference type="ARBA" id="ARBA00004177"/>
    </source>
</evidence>
<evidence type="ECO:0000256" key="3">
    <source>
        <dbReference type="ARBA" id="ARBA00004496"/>
    </source>
</evidence>
<organism evidence="18 19">
    <name type="scientific">Fundulus heteroclitus</name>
    <name type="common">Killifish</name>
    <name type="synonym">Mummichog</name>
    <dbReference type="NCBI Taxonomy" id="8078"/>
    <lineage>
        <taxon>Eukaryota</taxon>
        <taxon>Metazoa</taxon>
        <taxon>Chordata</taxon>
        <taxon>Craniata</taxon>
        <taxon>Vertebrata</taxon>
        <taxon>Euteleostomi</taxon>
        <taxon>Actinopterygii</taxon>
        <taxon>Neopterygii</taxon>
        <taxon>Teleostei</taxon>
        <taxon>Neoteleostei</taxon>
        <taxon>Acanthomorphata</taxon>
        <taxon>Ovalentaria</taxon>
        <taxon>Atherinomorphae</taxon>
        <taxon>Cyprinodontiformes</taxon>
        <taxon>Fundulidae</taxon>
        <taxon>Fundulus</taxon>
    </lineage>
</organism>
<evidence type="ECO:0000256" key="5">
    <source>
        <dbReference type="ARBA" id="ARBA00014547"/>
    </source>
</evidence>
<dbReference type="CTD" id="402862"/>
<evidence type="ECO:0000256" key="13">
    <source>
        <dbReference type="ARBA" id="ARBA00031903"/>
    </source>
</evidence>
<comment type="subcellular location">
    <subcellularLocation>
        <location evidence="3">Cytoplasm</location>
    </subcellularLocation>
    <subcellularLocation>
        <location evidence="2">Endosome</location>
    </subcellularLocation>
    <subcellularLocation>
        <location evidence="1">Nucleus</location>
    </subcellularLocation>
</comment>
<feature type="compositionally biased region" description="Basic and acidic residues" evidence="16">
    <location>
        <begin position="108"/>
        <end position="117"/>
    </location>
</feature>
<reference evidence="18" key="1">
    <citation type="submission" date="2025-08" db="UniProtKB">
        <authorList>
            <consortium name="Ensembl"/>
        </authorList>
    </citation>
    <scope>IDENTIFICATION</scope>
</reference>
<keyword evidence="19" id="KW-1185">Reference proteome</keyword>
<dbReference type="GO" id="GO:0000082">
    <property type="term" value="P:G1/S transition of mitotic cell cycle"/>
    <property type="evidence" value="ECO:0007669"/>
    <property type="project" value="TreeGrafter"/>
</dbReference>
<comment type="similarity">
    <text evidence="4">Belongs to the CDI family.</text>
</comment>
<dbReference type="Pfam" id="PF02234">
    <property type="entry name" value="CDI"/>
    <property type="match status" value="1"/>
</dbReference>
<evidence type="ECO:0000256" key="14">
    <source>
        <dbReference type="ARBA" id="ARBA00031925"/>
    </source>
</evidence>
<evidence type="ECO:0000256" key="6">
    <source>
        <dbReference type="ARBA" id="ARBA00022490"/>
    </source>
</evidence>
<evidence type="ECO:0000256" key="10">
    <source>
        <dbReference type="ARBA" id="ARBA00023013"/>
    </source>
</evidence>
<feature type="region of interest" description="Disordered" evidence="16">
    <location>
        <begin position="1"/>
        <end position="188"/>
    </location>
</feature>
<accession>A0A3Q2QFL3</accession>
<keyword evidence="12" id="KW-0131">Cell cycle</keyword>
<dbReference type="OrthoDB" id="6373236at2759"/>
<dbReference type="PANTHER" id="PTHR10265">
    <property type="entry name" value="CYCLIN-DEPENDENT KINASE INHIBITOR 1"/>
    <property type="match status" value="1"/>
</dbReference>
<keyword evidence="6" id="KW-0963">Cytoplasm</keyword>
<evidence type="ECO:0000256" key="1">
    <source>
        <dbReference type="ARBA" id="ARBA00004123"/>
    </source>
</evidence>
<evidence type="ECO:0000256" key="11">
    <source>
        <dbReference type="ARBA" id="ARBA00023242"/>
    </source>
</evidence>
<keyword evidence="7" id="KW-0597">Phosphoprotein</keyword>
<reference evidence="18" key="2">
    <citation type="submission" date="2025-09" db="UniProtKB">
        <authorList>
            <consortium name="Ensembl"/>
        </authorList>
    </citation>
    <scope>IDENTIFICATION</scope>
</reference>
<dbReference type="GO" id="GO:0004861">
    <property type="term" value="F:cyclin-dependent protein serine/threonine kinase inhibitor activity"/>
    <property type="evidence" value="ECO:0007669"/>
    <property type="project" value="InterPro"/>
</dbReference>
<evidence type="ECO:0000256" key="15">
    <source>
        <dbReference type="ARBA" id="ARBA00045727"/>
    </source>
</evidence>
<evidence type="ECO:0000256" key="7">
    <source>
        <dbReference type="ARBA" id="ARBA00022553"/>
    </source>
</evidence>
<dbReference type="PANTHER" id="PTHR10265:SF9">
    <property type="entry name" value="CYCLIN-DEPENDENT KINASE INHIBITOR 1B"/>
    <property type="match status" value="1"/>
</dbReference>
<dbReference type="AlphaFoldDB" id="A0A3Q2QFL3"/>
<evidence type="ECO:0000259" key="17">
    <source>
        <dbReference type="Pfam" id="PF02234"/>
    </source>
</evidence>
<proteinExistence type="inferred from homology"/>
<evidence type="ECO:0000256" key="16">
    <source>
        <dbReference type="SAM" id="MobiDB-lite"/>
    </source>
</evidence>
<evidence type="ECO:0000313" key="18">
    <source>
        <dbReference type="Ensembl" id="ENSFHEP00000026118.1"/>
    </source>
</evidence>
<dbReference type="GO" id="GO:0051087">
    <property type="term" value="F:protein-folding chaperone binding"/>
    <property type="evidence" value="ECO:0007669"/>
    <property type="project" value="TreeGrafter"/>
</dbReference>
<feature type="compositionally biased region" description="Basic and acidic residues" evidence="16">
    <location>
        <begin position="42"/>
        <end position="72"/>
    </location>
</feature>
<dbReference type="InterPro" id="IPR003175">
    <property type="entry name" value="CDI_dom"/>
</dbReference>
<evidence type="ECO:0000256" key="4">
    <source>
        <dbReference type="ARBA" id="ARBA00006726"/>
    </source>
</evidence>
<dbReference type="GO" id="GO:0005768">
    <property type="term" value="C:endosome"/>
    <property type="evidence" value="ECO:0007669"/>
    <property type="project" value="UniProtKB-SubCell"/>
</dbReference>
<keyword evidence="10" id="KW-0649">Protein kinase inhibitor</keyword>
<dbReference type="GeneID" id="105933819"/>
<dbReference type="GeneTree" id="ENSGT00940000174997"/>
<keyword evidence="11" id="KW-0539">Nucleus</keyword>
<protein>
    <recommendedName>
        <fullName evidence="5">Cyclin-dependent kinase inhibitor 1B</fullName>
    </recommendedName>
    <alternativeName>
        <fullName evidence="14">Cyclin-dependent kinase inhibitor p27</fullName>
    </alternativeName>
    <alternativeName>
        <fullName evidence="13">p27Kip1</fullName>
    </alternativeName>
</protein>
<dbReference type="InterPro" id="IPR044898">
    <property type="entry name" value="CDI_dom_sf"/>
</dbReference>
<keyword evidence="8" id="KW-0967">Endosome</keyword>
<feature type="compositionally biased region" description="Acidic residues" evidence="16">
    <location>
        <begin position="169"/>
        <end position="180"/>
    </location>
</feature>
<dbReference type="GO" id="GO:0008285">
    <property type="term" value="P:negative regulation of cell population proliferation"/>
    <property type="evidence" value="ECO:0007669"/>
    <property type="project" value="TreeGrafter"/>
</dbReference>
<dbReference type="Proteomes" id="UP000265000">
    <property type="component" value="Unplaced"/>
</dbReference>
<sequence>MCNKMSDVRLSNASPTVERVDARPPDSARPVRRVLFGTPDPEETRRQAEALQREAVEAFRERYNFDPVEDRPLSPGDYVWQEDADAPEFYRRPPRESRPPRGEAGQDCPERRTEARSAHTNGSRKRSAGCRSDDCPSKSAKVHSDEDDDDEEQALGAGSQAEERASRSEEEEEQEEEEEVPCSTVPEH</sequence>
<name>A0A3Q2QFL3_FUNHE</name>
<comment type="function">
    <text evidence="15">Important regulator of cell cycle progression. Inhibits the kinase activity of CDK2 bound to cyclin A, but has little inhibitory activity on CDK2 bound to SPDYA. Involved in G1 arrest. Potent inhibitor of cyclin E- and cyclin A-CDK2 complexes. Forms a complex with cyclin type D-CDK4 complexes and is involved in the assembly, stability, and modulation of CCND1-CDK4 complex activation. Acts either as an inhibitor or an activator of cyclin type D-CDK4 complexes depending on its phosphorylation state and/or stoichometry.</text>
</comment>
<evidence type="ECO:0000256" key="9">
    <source>
        <dbReference type="ARBA" id="ARBA00022843"/>
    </source>
</evidence>
<dbReference type="Gene3D" id="4.10.365.10">
    <property type="entry name" value="p27"/>
    <property type="match status" value="1"/>
</dbReference>
<dbReference type="STRING" id="8078.ENSFHEP00000026118"/>
<dbReference type="Ensembl" id="ENSFHET00000003511.1">
    <property type="protein sequence ID" value="ENSFHEP00000026118.1"/>
    <property type="gene ID" value="ENSFHEG00000008740.1"/>
</dbReference>
<keyword evidence="9" id="KW-0832">Ubl conjugation</keyword>
<evidence type="ECO:0000256" key="8">
    <source>
        <dbReference type="ARBA" id="ARBA00022753"/>
    </source>
</evidence>
<evidence type="ECO:0000313" key="19">
    <source>
        <dbReference type="Proteomes" id="UP000265000"/>
    </source>
</evidence>
<feature type="domain" description="Cyclin-dependent kinase inhibitor" evidence="17">
    <location>
        <begin position="35"/>
        <end position="81"/>
    </location>
</feature>
<dbReference type="GO" id="GO:0005634">
    <property type="term" value="C:nucleus"/>
    <property type="evidence" value="ECO:0007669"/>
    <property type="project" value="UniProtKB-SubCell"/>
</dbReference>